<dbReference type="RefSeq" id="WP_188426805.1">
    <property type="nucleotide sequence ID" value="NZ_BMCH01000005.1"/>
</dbReference>
<dbReference type="Proteomes" id="UP000637769">
    <property type="component" value="Unassembled WGS sequence"/>
</dbReference>
<dbReference type="EMBL" id="BMCH01000005">
    <property type="protein sequence ID" value="GGC35945.1"/>
    <property type="molecule type" value="Genomic_DNA"/>
</dbReference>
<evidence type="ECO:0008006" key="5">
    <source>
        <dbReference type="Google" id="ProtNLM"/>
    </source>
</evidence>
<feature type="region of interest" description="Disordered" evidence="1">
    <location>
        <begin position="115"/>
        <end position="167"/>
    </location>
</feature>
<name>A0ABQ1ME61_9PROT</name>
<comment type="caution">
    <text evidence="3">The sequence shown here is derived from an EMBL/GenBank/DDBJ whole genome shotgun (WGS) entry which is preliminary data.</text>
</comment>
<reference evidence="4" key="1">
    <citation type="journal article" date="2019" name="Int. J. Syst. Evol. Microbiol.">
        <title>The Global Catalogue of Microorganisms (GCM) 10K type strain sequencing project: providing services to taxonomists for standard genome sequencing and annotation.</title>
        <authorList>
            <consortium name="The Broad Institute Genomics Platform"/>
            <consortium name="The Broad Institute Genome Sequencing Center for Infectious Disease"/>
            <person name="Wu L."/>
            <person name="Ma J."/>
        </authorList>
    </citation>
    <scope>NUCLEOTIDE SEQUENCE [LARGE SCALE GENOMIC DNA]</scope>
    <source>
        <strain evidence="4">CCM 7132</strain>
    </source>
</reference>
<feature type="signal peptide" evidence="2">
    <location>
        <begin position="1"/>
        <end position="24"/>
    </location>
</feature>
<feature type="chain" id="PRO_5046494143" description="General secretion pathway protein N" evidence="2">
    <location>
        <begin position="25"/>
        <end position="167"/>
    </location>
</feature>
<evidence type="ECO:0000256" key="2">
    <source>
        <dbReference type="SAM" id="SignalP"/>
    </source>
</evidence>
<sequence>MMRFPDRLWLLFLLAGLQTTPGLAAPPAPVETLLTRQEQILARPLFTPTRRPPPSTAMMAGTPRLSAIIDGTGPQRAIFMLPGRDRGVVVPVNGVIGAWQVTGIENGAVRIRDGHGERVLRPDRERTEHAAPNPLPFAPSSQPAPRPEPDFAPPASSLDNAPPGMPQ</sequence>
<evidence type="ECO:0000256" key="1">
    <source>
        <dbReference type="SAM" id="MobiDB-lite"/>
    </source>
</evidence>
<evidence type="ECO:0000313" key="3">
    <source>
        <dbReference type="EMBL" id="GGC35945.1"/>
    </source>
</evidence>
<accession>A0ABQ1ME61</accession>
<proteinExistence type="predicted"/>
<evidence type="ECO:0000313" key="4">
    <source>
        <dbReference type="Proteomes" id="UP000637769"/>
    </source>
</evidence>
<organism evidence="3 4">
    <name type="scientific">Asaia siamensis</name>
    <dbReference type="NCBI Taxonomy" id="110479"/>
    <lineage>
        <taxon>Bacteria</taxon>
        <taxon>Pseudomonadati</taxon>
        <taxon>Pseudomonadota</taxon>
        <taxon>Alphaproteobacteria</taxon>
        <taxon>Acetobacterales</taxon>
        <taxon>Acetobacteraceae</taxon>
        <taxon>Asaia</taxon>
    </lineage>
</organism>
<protein>
    <recommendedName>
        <fullName evidence="5">General secretion pathway protein N</fullName>
    </recommendedName>
</protein>
<gene>
    <name evidence="3" type="ORF">GCM10007207_21930</name>
</gene>
<feature type="compositionally biased region" description="Basic and acidic residues" evidence="1">
    <location>
        <begin position="115"/>
        <end position="129"/>
    </location>
</feature>
<keyword evidence="4" id="KW-1185">Reference proteome</keyword>
<keyword evidence="2" id="KW-0732">Signal</keyword>
<feature type="compositionally biased region" description="Pro residues" evidence="1">
    <location>
        <begin position="133"/>
        <end position="152"/>
    </location>
</feature>